<comment type="caution">
    <text evidence="1">The sequence shown here is derived from an EMBL/GenBank/DDBJ whole genome shotgun (WGS) entry which is preliminary data.</text>
</comment>
<sequence>MDNELNKRIQDFLIAFELVFDLDWDYTKLSILDEYLISEKGTFINPFPGEHFTGGKGDNWGNRSSLLAAYRELKAFAISEGIYNPDDEPWAK</sequence>
<dbReference type="EMBL" id="JBHFNR010000281">
    <property type="protein sequence ID" value="MFB2898247.1"/>
    <property type="molecule type" value="Genomic_DNA"/>
</dbReference>
<reference evidence="1 2" key="1">
    <citation type="submission" date="2024-09" db="EMBL/GenBank/DDBJ databases">
        <title>Floridaenema gen nov. (Aerosakkonemataceae, Aerosakkonematales ord. nov., Cyanobacteria) from benthic tropical and subtropical fresh waters, with the description of four new species.</title>
        <authorList>
            <person name="Moretto J.A."/>
            <person name="Berthold D.E."/>
            <person name="Lefler F.W."/>
            <person name="Huang I.-S."/>
            <person name="Laughinghouse H. IV."/>
        </authorList>
    </citation>
    <scope>NUCLEOTIDE SEQUENCE [LARGE SCALE GENOMIC DNA]</scope>
    <source>
        <strain evidence="1 2">BLCC-F50</strain>
    </source>
</reference>
<keyword evidence="2" id="KW-1185">Reference proteome</keyword>
<dbReference type="RefSeq" id="WP_413267848.1">
    <property type="nucleotide sequence ID" value="NZ_JBHFNR010000281.1"/>
</dbReference>
<evidence type="ECO:0000313" key="1">
    <source>
        <dbReference type="EMBL" id="MFB2898247.1"/>
    </source>
</evidence>
<accession>A0ABV4Y4L6</accession>
<evidence type="ECO:0000313" key="2">
    <source>
        <dbReference type="Proteomes" id="UP001576784"/>
    </source>
</evidence>
<name>A0ABV4Y4L6_9CYAN</name>
<dbReference type="Proteomes" id="UP001576784">
    <property type="component" value="Unassembled WGS sequence"/>
</dbReference>
<proteinExistence type="predicted"/>
<gene>
    <name evidence="1" type="ORF">ACE1CI_35465</name>
</gene>
<protein>
    <submittedName>
        <fullName evidence="1">Uncharacterized protein</fullName>
    </submittedName>
</protein>
<organism evidence="1 2">
    <name type="scientific">Floridaenema flaviceps BLCC-F50</name>
    <dbReference type="NCBI Taxonomy" id="3153642"/>
    <lineage>
        <taxon>Bacteria</taxon>
        <taxon>Bacillati</taxon>
        <taxon>Cyanobacteriota</taxon>
        <taxon>Cyanophyceae</taxon>
        <taxon>Oscillatoriophycideae</taxon>
        <taxon>Aerosakkonematales</taxon>
        <taxon>Aerosakkonemataceae</taxon>
        <taxon>Floridanema</taxon>
        <taxon>Floridanema flaviceps</taxon>
    </lineage>
</organism>